<feature type="compositionally biased region" description="Polar residues" evidence="1">
    <location>
        <begin position="122"/>
        <end position="131"/>
    </location>
</feature>
<sequence length="1066" mass="118445">MSVSSASGPSSSWDSLESSIIDSYYSWSSPDLAAVKRNPSTDSIPIISHSKSQPSLAEMMKTFNHRESPHCRDGSDSIISPLSDLSTHFSVTSPISTAIKDSPAALFPIGPSSFEGHKRNASSHSTLPNTGSSAQSNSSFSDDSLDSASSCYSRRSSLTSLGSEYSGCYKSADAFSISNPVAAGVFDDSASVRHAPTRSKTIKKKPSIAQVKNKPLPLEPPIQLTPLTVRPKKTPPPLQLRGRSSSSTSEDSDTMPIAIPRRSPGNKQRHNRTFSQAADDLEDVLAQISVQQPFRVLDAPLQISRGNGDMIATRPAPRPPVSQRPQKSPPSSKFLSGADDMKQFKKSKSSKMPFSFFSRKQDRHHKHVRSMSSTLADVEASKPQDIMEVSREMEADDTIAELPGSETMPRPSSWGSEREMRQKLPRLQTKKTEQPTSPGFTEQTIKKDQRNSTESKKLPKDHENVFEEKIFISTSRPSRRASTRYALPYQMGPIQLPGMIYELDAGPPVTAPAGAGAARATRPVSLGYLPKNVPEKVVLMILESANSLDDLFNLAVVNRQFYKVFKQKELYLIKQTVFKMSPPAWELREMSPPWNSEWQVLLDPDAQVPEYTPTLYLRRYAQDIYTLAQLKSLILARCNTFLRQDTIRGLAGLDIDRAAEIDDAFWRIWTFCRIFGCAKGRENDIMGQVDWLNGGVLAMNPQNSTIVSVAETFGMNNVLFEPPAGFGKGNSGGLSQQQLYDMTEIWTCLSVLLQPVHEKHAEARRVGIFDGFDIRQGDSPREESVLEEWTAYALTLGLSAALCLSSICPIVNASEVFQKAQAVGMTKWEPCEPGTSRSSFLKEALSKAYRERDAVVLPQQQQTAFSDYGSWSRSSSSQGSRSSASSYDSELRQRQNALADEIRNQRPQQLQLRPPGPTSFSDERPISNYSVIMNNLDGRSHQQKYPPLPTPRMQGSHLTPIYQAPLHNPYFVAPPVMPICPPQVLDPVDRAIDMMVHELGFQEKDAKWALKITDTGEGIDVNAAVALLYTEYRKRQHKQRFSRKQRRDTLLTPAAAQNTSTNWKWA</sequence>
<protein>
    <recommendedName>
        <fullName evidence="4">F-box domain-containing protein</fullName>
    </recommendedName>
</protein>
<feature type="region of interest" description="Disordered" evidence="1">
    <location>
        <begin position="308"/>
        <end position="382"/>
    </location>
</feature>
<feature type="compositionally biased region" description="Polar residues" evidence="1">
    <location>
        <begin position="1055"/>
        <end position="1066"/>
    </location>
</feature>
<proteinExistence type="predicted"/>
<name>A0A1L9RTW2_ASPWE</name>
<feature type="region of interest" description="Disordered" evidence="1">
    <location>
        <begin position="425"/>
        <end position="460"/>
    </location>
</feature>
<dbReference type="GeneID" id="63748447"/>
<keyword evidence="3" id="KW-1185">Reference proteome</keyword>
<feature type="compositionally biased region" description="Low complexity" evidence="1">
    <location>
        <begin position="867"/>
        <end position="888"/>
    </location>
</feature>
<dbReference type="VEuPathDB" id="FungiDB:ASPWEDRAFT_24331"/>
<evidence type="ECO:0000313" key="3">
    <source>
        <dbReference type="Proteomes" id="UP000184383"/>
    </source>
</evidence>
<feature type="compositionally biased region" description="Low complexity" evidence="1">
    <location>
        <begin position="132"/>
        <end position="141"/>
    </location>
</feature>
<feature type="region of interest" description="Disordered" evidence="1">
    <location>
        <begin position="867"/>
        <end position="925"/>
    </location>
</feature>
<feature type="compositionally biased region" description="Basic residues" evidence="1">
    <location>
        <begin position="195"/>
        <end position="206"/>
    </location>
</feature>
<gene>
    <name evidence="2" type="ORF">ASPWEDRAFT_24331</name>
</gene>
<dbReference type="OrthoDB" id="5376710at2759"/>
<feature type="region of interest" description="Disordered" evidence="1">
    <location>
        <begin position="110"/>
        <end position="141"/>
    </location>
</feature>
<feature type="region of interest" description="Disordered" evidence="1">
    <location>
        <begin position="192"/>
        <end position="272"/>
    </location>
</feature>
<organism evidence="2 3">
    <name type="scientific">Aspergillus wentii DTO 134E9</name>
    <dbReference type="NCBI Taxonomy" id="1073089"/>
    <lineage>
        <taxon>Eukaryota</taxon>
        <taxon>Fungi</taxon>
        <taxon>Dikarya</taxon>
        <taxon>Ascomycota</taxon>
        <taxon>Pezizomycotina</taxon>
        <taxon>Eurotiomycetes</taxon>
        <taxon>Eurotiomycetidae</taxon>
        <taxon>Eurotiales</taxon>
        <taxon>Aspergillaceae</taxon>
        <taxon>Aspergillus</taxon>
        <taxon>Aspergillus subgen. Cremei</taxon>
    </lineage>
</organism>
<accession>A0A1L9RTW2</accession>
<feature type="region of interest" description="Disordered" evidence="1">
    <location>
        <begin position="1038"/>
        <end position="1066"/>
    </location>
</feature>
<evidence type="ECO:0008006" key="4">
    <source>
        <dbReference type="Google" id="ProtNLM"/>
    </source>
</evidence>
<evidence type="ECO:0000256" key="1">
    <source>
        <dbReference type="SAM" id="MobiDB-lite"/>
    </source>
</evidence>
<reference evidence="3" key="1">
    <citation type="journal article" date="2017" name="Genome Biol.">
        <title>Comparative genomics reveals high biological diversity and specific adaptations in the industrially and medically important fungal genus Aspergillus.</title>
        <authorList>
            <person name="de Vries R.P."/>
            <person name="Riley R."/>
            <person name="Wiebenga A."/>
            <person name="Aguilar-Osorio G."/>
            <person name="Amillis S."/>
            <person name="Uchima C.A."/>
            <person name="Anderluh G."/>
            <person name="Asadollahi M."/>
            <person name="Askin M."/>
            <person name="Barry K."/>
            <person name="Battaglia E."/>
            <person name="Bayram O."/>
            <person name="Benocci T."/>
            <person name="Braus-Stromeyer S.A."/>
            <person name="Caldana C."/>
            <person name="Canovas D."/>
            <person name="Cerqueira G.C."/>
            <person name="Chen F."/>
            <person name="Chen W."/>
            <person name="Choi C."/>
            <person name="Clum A."/>
            <person name="Dos Santos R.A."/>
            <person name="Damasio A.R."/>
            <person name="Diallinas G."/>
            <person name="Emri T."/>
            <person name="Fekete E."/>
            <person name="Flipphi M."/>
            <person name="Freyberg S."/>
            <person name="Gallo A."/>
            <person name="Gournas C."/>
            <person name="Habgood R."/>
            <person name="Hainaut M."/>
            <person name="Harispe M.L."/>
            <person name="Henrissat B."/>
            <person name="Hilden K.S."/>
            <person name="Hope R."/>
            <person name="Hossain A."/>
            <person name="Karabika E."/>
            <person name="Karaffa L."/>
            <person name="Karanyi Z."/>
            <person name="Krasevec N."/>
            <person name="Kuo A."/>
            <person name="Kusch H."/>
            <person name="LaButti K."/>
            <person name="Lagendijk E.L."/>
            <person name="Lapidus A."/>
            <person name="Levasseur A."/>
            <person name="Lindquist E."/>
            <person name="Lipzen A."/>
            <person name="Logrieco A.F."/>
            <person name="MacCabe A."/>
            <person name="Maekelae M.R."/>
            <person name="Malavazi I."/>
            <person name="Melin P."/>
            <person name="Meyer V."/>
            <person name="Mielnichuk N."/>
            <person name="Miskei M."/>
            <person name="Molnar A.P."/>
            <person name="Mule G."/>
            <person name="Ngan C.Y."/>
            <person name="Orejas M."/>
            <person name="Orosz E."/>
            <person name="Ouedraogo J.P."/>
            <person name="Overkamp K.M."/>
            <person name="Park H.-S."/>
            <person name="Perrone G."/>
            <person name="Piumi F."/>
            <person name="Punt P.J."/>
            <person name="Ram A.F."/>
            <person name="Ramon A."/>
            <person name="Rauscher S."/>
            <person name="Record E."/>
            <person name="Riano-Pachon D.M."/>
            <person name="Robert V."/>
            <person name="Roehrig J."/>
            <person name="Ruller R."/>
            <person name="Salamov A."/>
            <person name="Salih N.S."/>
            <person name="Samson R.A."/>
            <person name="Sandor E."/>
            <person name="Sanguinetti M."/>
            <person name="Schuetze T."/>
            <person name="Sepcic K."/>
            <person name="Shelest E."/>
            <person name="Sherlock G."/>
            <person name="Sophianopoulou V."/>
            <person name="Squina F.M."/>
            <person name="Sun H."/>
            <person name="Susca A."/>
            <person name="Todd R.B."/>
            <person name="Tsang A."/>
            <person name="Unkles S.E."/>
            <person name="van de Wiele N."/>
            <person name="van Rossen-Uffink D."/>
            <person name="Oliveira J.V."/>
            <person name="Vesth T.C."/>
            <person name="Visser J."/>
            <person name="Yu J.-H."/>
            <person name="Zhou M."/>
            <person name="Andersen M.R."/>
            <person name="Archer D.B."/>
            <person name="Baker S.E."/>
            <person name="Benoit I."/>
            <person name="Brakhage A.A."/>
            <person name="Braus G.H."/>
            <person name="Fischer R."/>
            <person name="Frisvad J.C."/>
            <person name="Goldman G.H."/>
            <person name="Houbraken J."/>
            <person name="Oakley B."/>
            <person name="Pocsi I."/>
            <person name="Scazzocchio C."/>
            <person name="Seiboth B."/>
            <person name="vanKuyk P.A."/>
            <person name="Wortman J."/>
            <person name="Dyer P.S."/>
            <person name="Grigoriev I.V."/>
        </authorList>
    </citation>
    <scope>NUCLEOTIDE SEQUENCE [LARGE SCALE GENOMIC DNA]</scope>
    <source>
        <strain evidence="3">DTO 134E9</strain>
    </source>
</reference>
<dbReference type="STRING" id="1073089.A0A1L9RTW2"/>
<dbReference type="Proteomes" id="UP000184383">
    <property type="component" value="Unassembled WGS sequence"/>
</dbReference>
<feature type="compositionally biased region" description="Low complexity" evidence="1">
    <location>
        <begin position="323"/>
        <end position="333"/>
    </location>
</feature>
<dbReference type="AlphaFoldDB" id="A0A1L9RTW2"/>
<feature type="compositionally biased region" description="Basic and acidic residues" evidence="1">
    <location>
        <begin position="444"/>
        <end position="460"/>
    </location>
</feature>
<dbReference type="RefSeq" id="XP_040692067.1">
    <property type="nucleotide sequence ID" value="XM_040832599.1"/>
</dbReference>
<feature type="compositionally biased region" description="Polar residues" evidence="1">
    <location>
        <begin position="434"/>
        <end position="443"/>
    </location>
</feature>
<evidence type="ECO:0000313" key="2">
    <source>
        <dbReference type="EMBL" id="OJJ38391.1"/>
    </source>
</evidence>
<dbReference type="EMBL" id="KV878210">
    <property type="protein sequence ID" value="OJJ38391.1"/>
    <property type="molecule type" value="Genomic_DNA"/>
</dbReference>